<keyword evidence="3" id="KW-1185">Reference proteome</keyword>
<accession>A0A284QS39</accession>
<evidence type="ECO:0000313" key="2">
    <source>
        <dbReference type="EMBL" id="SJK99292.1"/>
    </source>
</evidence>
<dbReference type="Proteomes" id="UP000219338">
    <property type="component" value="Unassembled WGS sequence"/>
</dbReference>
<dbReference type="STRING" id="47428.A0A284QS39"/>
<dbReference type="OMA" id="WAINGGE"/>
<reference evidence="3" key="1">
    <citation type="journal article" date="2017" name="Nat. Ecol. Evol.">
        <title>Genome expansion and lineage-specific genetic innovations in the forest pathogenic fungi Armillaria.</title>
        <authorList>
            <person name="Sipos G."/>
            <person name="Prasanna A.N."/>
            <person name="Walter M.C."/>
            <person name="O'Connor E."/>
            <person name="Balint B."/>
            <person name="Krizsan K."/>
            <person name="Kiss B."/>
            <person name="Hess J."/>
            <person name="Varga T."/>
            <person name="Slot J."/>
            <person name="Riley R."/>
            <person name="Boka B."/>
            <person name="Rigling D."/>
            <person name="Barry K."/>
            <person name="Lee J."/>
            <person name="Mihaltcheva S."/>
            <person name="LaButti K."/>
            <person name="Lipzen A."/>
            <person name="Waldron R."/>
            <person name="Moloney N.M."/>
            <person name="Sperisen C."/>
            <person name="Kredics L."/>
            <person name="Vagvoelgyi C."/>
            <person name="Patrignani A."/>
            <person name="Fitzpatrick D."/>
            <person name="Nagy I."/>
            <person name="Doyle S."/>
            <person name="Anderson J.B."/>
            <person name="Grigoriev I.V."/>
            <person name="Gueldener U."/>
            <person name="Muensterkoetter M."/>
            <person name="Nagy L.G."/>
        </authorList>
    </citation>
    <scope>NUCLEOTIDE SEQUENCE [LARGE SCALE GENOMIC DNA]</scope>
    <source>
        <strain evidence="3">C18/9</strain>
    </source>
</reference>
<dbReference type="AlphaFoldDB" id="A0A284QS39"/>
<name>A0A284QS39_ARMOS</name>
<evidence type="ECO:0008006" key="4">
    <source>
        <dbReference type="Google" id="ProtNLM"/>
    </source>
</evidence>
<feature type="signal peptide" evidence="1">
    <location>
        <begin position="1"/>
        <end position="19"/>
    </location>
</feature>
<organism evidence="2 3">
    <name type="scientific">Armillaria ostoyae</name>
    <name type="common">Armillaria root rot fungus</name>
    <dbReference type="NCBI Taxonomy" id="47428"/>
    <lineage>
        <taxon>Eukaryota</taxon>
        <taxon>Fungi</taxon>
        <taxon>Dikarya</taxon>
        <taxon>Basidiomycota</taxon>
        <taxon>Agaricomycotina</taxon>
        <taxon>Agaricomycetes</taxon>
        <taxon>Agaricomycetidae</taxon>
        <taxon>Agaricales</taxon>
        <taxon>Marasmiineae</taxon>
        <taxon>Physalacriaceae</taxon>
        <taxon>Armillaria</taxon>
    </lineage>
</organism>
<proteinExistence type="predicted"/>
<feature type="chain" id="PRO_5013103287" description="Phytocyanin domain-containing protein" evidence="1">
    <location>
        <begin position="20"/>
        <end position="142"/>
    </location>
</feature>
<dbReference type="PANTHER" id="PTHR34883:SF15">
    <property type="entry name" value="EXTRACELLULAR SERINE-RICH PROTEIN"/>
    <property type="match status" value="1"/>
</dbReference>
<dbReference type="InterPro" id="IPR008972">
    <property type="entry name" value="Cupredoxin"/>
</dbReference>
<evidence type="ECO:0000313" key="3">
    <source>
        <dbReference type="Proteomes" id="UP000219338"/>
    </source>
</evidence>
<dbReference type="InterPro" id="IPR052953">
    <property type="entry name" value="Ser-rich/MCO-related"/>
</dbReference>
<evidence type="ECO:0000256" key="1">
    <source>
        <dbReference type="SAM" id="SignalP"/>
    </source>
</evidence>
<gene>
    <name evidence="2" type="ORF">ARMOST_02583</name>
</gene>
<dbReference type="PANTHER" id="PTHR34883">
    <property type="entry name" value="SERINE-RICH PROTEIN, PUTATIVE-RELATED-RELATED"/>
    <property type="match status" value="1"/>
</dbReference>
<protein>
    <recommendedName>
        <fullName evidence="4">Phytocyanin domain-containing protein</fullName>
    </recommendedName>
</protein>
<dbReference type="SUPFAM" id="SSF49503">
    <property type="entry name" value="Cupredoxins"/>
    <property type="match status" value="1"/>
</dbReference>
<dbReference type="EMBL" id="FUEG01000002">
    <property type="protein sequence ID" value="SJK99292.1"/>
    <property type="molecule type" value="Genomic_DNA"/>
</dbReference>
<dbReference type="OrthoDB" id="1921208at2759"/>
<dbReference type="Gene3D" id="2.60.40.420">
    <property type="entry name" value="Cupredoxins - blue copper proteins"/>
    <property type="match status" value="1"/>
</dbReference>
<keyword evidence="1" id="KW-0732">Signal</keyword>
<sequence length="142" mass="14900">MHFLSIFSTALVFAPVVMGIDFAVQVGPNNAFSFSPTEIFPAIGDTVTFTFLTRNHSATTTTFTDPCPPPAGGVGPGAFDSGFIDAVSQPGSTFTTTILDTEPHFVSCSQAAGAHCRLGMTMSINPTAEQTQEQFNTNAVNS</sequence>